<feature type="transmembrane region" description="Helical" evidence="17">
    <location>
        <begin position="97"/>
        <end position="119"/>
    </location>
</feature>
<evidence type="ECO:0000256" key="14">
    <source>
        <dbReference type="ARBA" id="ARBA00023136"/>
    </source>
</evidence>
<comment type="subcellular location">
    <subcellularLocation>
        <location evidence="1">Cell membrane</location>
        <topology evidence="1">Multi-pass membrane protein</topology>
    </subcellularLocation>
</comment>
<dbReference type="PRINTS" id="PR00943">
    <property type="entry name" value="CUATPASE"/>
</dbReference>
<dbReference type="NCBIfam" id="TIGR01494">
    <property type="entry name" value="ATPase_P-type"/>
    <property type="match status" value="1"/>
</dbReference>
<dbReference type="InterPro" id="IPR036412">
    <property type="entry name" value="HAD-like_sf"/>
</dbReference>
<dbReference type="FunFam" id="3.30.70.100:FF:000005">
    <property type="entry name" value="Copper-exporting P-type ATPase A"/>
    <property type="match status" value="1"/>
</dbReference>
<keyword evidence="3" id="KW-0813">Transport</keyword>
<dbReference type="Gene3D" id="3.40.1110.10">
    <property type="entry name" value="Calcium-transporting ATPase, cytoplasmic domain N"/>
    <property type="match status" value="1"/>
</dbReference>
<dbReference type="GO" id="GO:0043682">
    <property type="term" value="F:P-type divalent copper transporter activity"/>
    <property type="evidence" value="ECO:0007669"/>
    <property type="project" value="UniProtKB-EC"/>
</dbReference>
<evidence type="ECO:0000256" key="11">
    <source>
        <dbReference type="ARBA" id="ARBA00022967"/>
    </source>
</evidence>
<evidence type="ECO:0000256" key="7">
    <source>
        <dbReference type="ARBA" id="ARBA00022723"/>
    </source>
</evidence>
<dbReference type="PRINTS" id="PR00119">
    <property type="entry name" value="CATATPASE"/>
</dbReference>
<evidence type="ECO:0000313" key="20">
    <source>
        <dbReference type="Proteomes" id="UP000236728"/>
    </source>
</evidence>
<dbReference type="EMBL" id="FNVA01000004">
    <property type="protein sequence ID" value="SEG37393.1"/>
    <property type="molecule type" value="Genomic_DNA"/>
</dbReference>
<keyword evidence="7 17" id="KW-0479">Metal-binding</keyword>
<dbReference type="InterPro" id="IPR059000">
    <property type="entry name" value="ATPase_P-type_domA"/>
</dbReference>
<dbReference type="GO" id="GO:0005886">
    <property type="term" value="C:plasma membrane"/>
    <property type="evidence" value="ECO:0007669"/>
    <property type="project" value="UniProtKB-SubCell"/>
</dbReference>
<dbReference type="PANTHER" id="PTHR43520:SF5">
    <property type="entry name" value="CATION-TRANSPORTING P-TYPE ATPASE-RELATED"/>
    <property type="match status" value="1"/>
</dbReference>
<sequence length="779" mass="80919">MTSSPLISPPDPSPAHLEPQDLHVQGMTCAACQSHVQRALAAVPGVRAANVNLLAHTARVELNQPIATEQLIAAVRSAGYDASIAPPMEMEVEAKHLGLRATLALIAGALAMLLSMPLMTMAGATTDPLLGFAARHLDPLMPVWLMQLPAQPLRWLLALMALGTMIFGAPEIYAAAWRAAKHGATNMNTLVAIGTIAASVASLASTIAPQMMAQRGLGAEVYFEAVILILAFLLAGRWLESRARARATSALEGFGRLEAKDVRLLMPPAGVVDYNTLPETILPLDAIETGDLLRVLPGDRIPVDGEIVHGRSSIDASMLTGEPLPVSRGIGARASAGTLNLDGVLVLRATAVGAASTLAQMRRLLAQAQNSRAPMERLADRVSAIFVPTVLALSAVTFAVWAVALNTHGAHEGFARPFAIAVAVLIIACPCAMGLAVPAAITVAIGRAAQLGLLIKGGEALERLATVDMLAFDKTGTLTEGEPTIASLVVTPDALYPRKTLIAWAAAAERLSTHPLAVAVVHFAAASEEAKELASIQDLRVLPGIGLEAVVEGHRLALGNASVLSKTTAPSAPLGLEYATPLYLVIDDQLQAAFYAVDTLRPQAAEAVTDLKALGVTPLILTGDVAASAAPIAREAGITEIRAGLLPADKLAAIRTLQQAGRKVAMAGDGINDAAALAQSDAGLAMASGSDLARDAGDAILLHPDLRLLPASIRLARRATAIMRQNLGWALAYNAIGLPIAAGVLYPHFHVLLSPVLASAAMALSSVSVLANSLRLRRA</sequence>
<dbReference type="InterPro" id="IPR027256">
    <property type="entry name" value="P-typ_ATPase_IB"/>
</dbReference>
<keyword evidence="8 17" id="KW-0547">Nucleotide-binding</keyword>
<dbReference type="SFLD" id="SFLDG00002">
    <property type="entry name" value="C1.7:_P-type_atpase_like"/>
    <property type="match status" value="1"/>
</dbReference>
<dbReference type="GO" id="GO:0016887">
    <property type="term" value="F:ATP hydrolysis activity"/>
    <property type="evidence" value="ECO:0007669"/>
    <property type="project" value="InterPro"/>
</dbReference>
<dbReference type="GO" id="GO:0005524">
    <property type="term" value="F:ATP binding"/>
    <property type="evidence" value="ECO:0007669"/>
    <property type="project" value="UniProtKB-UniRule"/>
</dbReference>
<keyword evidence="6 17" id="KW-0812">Transmembrane</keyword>
<dbReference type="Gene3D" id="2.70.150.10">
    <property type="entry name" value="Calcium-transporting ATPase, cytoplasmic transduction domain A"/>
    <property type="match status" value="1"/>
</dbReference>
<dbReference type="AlphaFoldDB" id="A0A1H5ZLG8"/>
<dbReference type="SUPFAM" id="SSF55008">
    <property type="entry name" value="HMA, heavy metal-associated domain"/>
    <property type="match status" value="1"/>
</dbReference>
<dbReference type="SFLD" id="SFLDS00003">
    <property type="entry name" value="Haloacid_Dehalogenase"/>
    <property type="match status" value="1"/>
</dbReference>
<keyword evidence="14 17" id="KW-0472">Membrane</keyword>
<dbReference type="Proteomes" id="UP000236728">
    <property type="component" value="Unassembled WGS sequence"/>
</dbReference>
<keyword evidence="10" id="KW-0460">Magnesium</keyword>
<dbReference type="PANTHER" id="PTHR43520">
    <property type="entry name" value="ATP7, ISOFORM B"/>
    <property type="match status" value="1"/>
</dbReference>
<evidence type="ECO:0000256" key="1">
    <source>
        <dbReference type="ARBA" id="ARBA00004651"/>
    </source>
</evidence>
<evidence type="ECO:0000256" key="8">
    <source>
        <dbReference type="ARBA" id="ARBA00022741"/>
    </source>
</evidence>
<keyword evidence="11" id="KW-1278">Translocase</keyword>
<feature type="domain" description="HMA" evidence="18">
    <location>
        <begin position="18"/>
        <end position="83"/>
    </location>
</feature>
<dbReference type="GO" id="GO:0055070">
    <property type="term" value="P:copper ion homeostasis"/>
    <property type="evidence" value="ECO:0007669"/>
    <property type="project" value="TreeGrafter"/>
</dbReference>
<dbReference type="NCBIfam" id="TIGR01511">
    <property type="entry name" value="ATPase-IB1_Cu"/>
    <property type="match status" value="1"/>
</dbReference>
<dbReference type="PROSITE" id="PS50846">
    <property type="entry name" value="HMA_2"/>
    <property type="match status" value="1"/>
</dbReference>
<dbReference type="NCBIfam" id="TIGR01525">
    <property type="entry name" value="ATPase-IB_hvy"/>
    <property type="match status" value="1"/>
</dbReference>
<feature type="transmembrane region" description="Helical" evidence="17">
    <location>
        <begin position="417"/>
        <end position="446"/>
    </location>
</feature>
<evidence type="ECO:0000259" key="18">
    <source>
        <dbReference type="PROSITE" id="PS50846"/>
    </source>
</evidence>
<dbReference type="EC" id="7.2.2.9" evidence="15"/>
<dbReference type="InterPro" id="IPR023298">
    <property type="entry name" value="ATPase_P-typ_TM_dom_sf"/>
</dbReference>
<dbReference type="InterPro" id="IPR023214">
    <property type="entry name" value="HAD_sf"/>
</dbReference>
<evidence type="ECO:0000256" key="15">
    <source>
        <dbReference type="ARBA" id="ARBA00038904"/>
    </source>
</evidence>
<feature type="transmembrane region" description="Helical" evidence="17">
    <location>
        <begin position="221"/>
        <end position="239"/>
    </location>
</feature>
<feature type="transmembrane region" description="Helical" evidence="17">
    <location>
        <begin position="155"/>
        <end position="177"/>
    </location>
</feature>
<feature type="transmembrane region" description="Helical" evidence="17">
    <location>
        <begin position="382"/>
        <end position="405"/>
    </location>
</feature>
<dbReference type="Pfam" id="PF00122">
    <property type="entry name" value="E1-E2_ATPase"/>
    <property type="match status" value="1"/>
</dbReference>
<dbReference type="SUPFAM" id="SSF81653">
    <property type="entry name" value="Calcium ATPase, transduction domain A"/>
    <property type="match status" value="1"/>
</dbReference>
<evidence type="ECO:0000256" key="9">
    <source>
        <dbReference type="ARBA" id="ARBA00022840"/>
    </source>
</evidence>
<name>A0A1H5ZLG8_9BACT</name>
<evidence type="ECO:0000256" key="4">
    <source>
        <dbReference type="ARBA" id="ARBA00022475"/>
    </source>
</evidence>
<dbReference type="InterPro" id="IPR018303">
    <property type="entry name" value="ATPase_P-typ_P_site"/>
</dbReference>
<dbReference type="SUPFAM" id="SSF56784">
    <property type="entry name" value="HAD-like"/>
    <property type="match status" value="1"/>
</dbReference>
<dbReference type="Gene3D" id="3.40.50.1000">
    <property type="entry name" value="HAD superfamily/HAD-like"/>
    <property type="match status" value="1"/>
</dbReference>
<dbReference type="Gene3D" id="3.30.70.100">
    <property type="match status" value="1"/>
</dbReference>
<evidence type="ECO:0000256" key="16">
    <source>
        <dbReference type="ARBA" id="ARBA00047424"/>
    </source>
</evidence>
<evidence type="ECO:0000256" key="12">
    <source>
        <dbReference type="ARBA" id="ARBA00022989"/>
    </source>
</evidence>
<feature type="transmembrane region" description="Helical" evidence="17">
    <location>
        <begin position="189"/>
        <end position="209"/>
    </location>
</feature>
<proteinExistence type="inferred from homology"/>
<dbReference type="SUPFAM" id="SSF81665">
    <property type="entry name" value="Calcium ATPase, transmembrane domain M"/>
    <property type="match status" value="1"/>
</dbReference>
<dbReference type="SFLD" id="SFLDF00027">
    <property type="entry name" value="p-type_atpase"/>
    <property type="match status" value="1"/>
</dbReference>
<comment type="catalytic activity">
    <reaction evidence="16">
        <text>Cu(2+)(in) + ATP + H2O = Cu(2+)(out) + ADP + phosphate + H(+)</text>
        <dbReference type="Rhea" id="RHEA:10376"/>
        <dbReference type="ChEBI" id="CHEBI:15377"/>
        <dbReference type="ChEBI" id="CHEBI:15378"/>
        <dbReference type="ChEBI" id="CHEBI:29036"/>
        <dbReference type="ChEBI" id="CHEBI:30616"/>
        <dbReference type="ChEBI" id="CHEBI:43474"/>
        <dbReference type="ChEBI" id="CHEBI:456216"/>
        <dbReference type="EC" id="7.2.2.9"/>
    </reaction>
</comment>
<protein>
    <recommendedName>
        <fullName evidence="15">P-type Cu(2+) transporter</fullName>
        <ecNumber evidence="15">7.2.2.9</ecNumber>
    </recommendedName>
</protein>
<dbReference type="GO" id="GO:0005507">
    <property type="term" value="F:copper ion binding"/>
    <property type="evidence" value="ECO:0007669"/>
    <property type="project" value="TreeGrafter"/>
</dbReference>
<evidence type="ECO:0000256" key="13">
    <source>
        <dbReference type="ARBA" id="ARBA00023065"/>
    </source>
</evidence>
<dbReference type="Pfam" id="PF00403">
    <property type="entry name" value="HMA"/>
    <property type="match status" value="1"/>
</dbReference>
<gene>
    <name evidence="19" type="ORF">SAMN05421819_2750</name>
</gene>
<keyword evidence="13" id="KW-0406">Ion transport</keyword>
<dbReference type="InterPro" id="IPR006121">
    <property type="entry name" value="HMA_dom"/>
</dbReference>
<evidence type="ECO:0000256" key="5">
    <source>
        <dbReference type="ARBA" id="ARBA00022553"/>
    </source>
</evidence>
<evidence type="ECO:0000256" key="10">
    <source>
        <dbReference type="ARBA" id="ARBA00022842"/>
    </source>
</evidence>
<dbReference type="InterPro" id="IPR008250">
    <property type="entry name" value="ATPase_P-typ_transduc_dom_A_sf"/>
</dbReference>
<comment type="similarity">
    <text evidence="2 17">Belongs to the cation transport ATPase (P-type) (TC 3.A.3) family. Type IB subfamily.</text>
</comment>
<dbReference type="FunFam" id="2.70.150.10:FF:000002">
    <property type="entry name" value="Copper-transporting ATPase 1, putative"/>
    <property type="match status" value="1"/>
</dbReference>
<dbReference type="InterPro" id="IPR017969">
    <property type="entry name" value="Heavy-metal-associated_CS"/>
</dbReference>
<keyword evidence="9 17" id="KW-0067">ATP-binding</keyword>
<evidence type="ECO:0000256" key="3">
    <source>
        <dbReference type="ARBA" id="ARBA00022448"/>
    </source>
</evidence>
<reference evidence="19 20" key="1">
    <citation type="submission" date="2016-10" db="EMBL/GenBank/DDBJ databases">
        <authorList>
            <person name="de Groot N.N."/>
        </authorList>
    </citation>
    <scope>NUCLEOTIDE SEQUENCE [LARGE SCALE GENOMIC DNA]</scope>
    <source>
        <strain evidence="19 20">DSM 22489</strain>
    </source>
</reference>
<feature type="transmembrane region" description="Helical" evidence="17">
    <location>
        <begin position="752"/>
        <end position="774"/>
    </location>
</feature>
<keyword evidence="4 17" id="KW-1003">Cell membrane</keyword>
<accession>A0A1H5ZLG8</accession>
<evidence type="ECO:0000256" key="6">
    <source>
        <dbReference type="ARBA" id="ARBA00022692"/>
    </source>
</evidence>
<evidence type="ECO:0000256" key="2">
    <source>
        <dbReference type="ARBA" id="ARBA00006024"/>
    </source>
</evidence>
<dbReference type="PROSITE" id="PS00154">
    <property type="entry name" value="ATPASE_E1_E2"/>
    <property type="match status" value="1"/>
</dbReference>
<evidence type="ECO:0000313" key="19">
    <source>
        <dbReference type="EMBL" id="SEG37393.1"/>
    </source>
</evidence>
<organism evidence="19 20">
    <name type="scientific">Bryocella elongata</name>
    <dbReference type="NCBI Taxonomy" id="863522"/>
    <lineage>
        <taxon>Bacteria</taxon>
        <taxon>Pseudomonadati</taxon>
        <taxon>Acidobacteriota</taxon>
        <taxon>Terriglobia</taxon>
        <taxon>Terriglobales</taxon>
        <taxon>Acidobacteriaceae</taxon>
        <taxon>Bryocella</taxon>
    </lineage>
</organism>
<dbReference type="NCBIfam" id="TIGR01512">
    <property type="entry name" value="ATPase-IB2_Cd"/>
    <property type="match status" value="1"/>
</dbReference>
<feature type="transmembrane region" description="Helical" evidence="17">
    <location>
        <begin position="727"/>
        <end position="746"/>
    </location>
</feature>
<keyword evidence="12 17" id="KW-1133">Transmembrane helix</keyword>
<evidence type="ECO:0000256" key="17">
    <source>
        <dbReference type="RuleBase" id="RU362081"/>
    </source>
</evidence>
<dbReference type="InterPro" id="IPR023299">
    <property type="entry name" value="ATPase_P-typ_cyto_dom_N"/>
</dbReference>
<keyword evidence="20" id="KW-1185">Reference proteome</keyword>
<dbReference type="InterPro" id="IPR001757">
    <property type="entry name" value="P_typ_ATPase"/>
</dbReference>
<dbReference type="CDD" id="cd00371">
    <property type="entry name" value="HMA"/>
    <property type="match status" value="1"/>
</dbReference>
<dbReference type="InterPro" id="IPR036163">
    <property type="entry name" value="HMA_dom_sf"/>
</dbReference>
<keyword evidence="5" id="KW-0597">Phosphoprotein</keyword>
<dbReference type="InterPro" id="IPR044492">
    <property type="entry name" value="P_typ_ATPase_HD_dom"/>
</dbReference>
<dbReference type="Pfam" id="PF00702">
    <property type="entry name" value="Hydrolase"/>
    <property type="match status" value="1"/>
</dbReference>
<dbReference type="PROSITE" id="PS01047">
    <property type="entry name" value="HMA_1"/>
    <property type="match status" value="1"/>
</dbReference>
<dbReference type="RefSeq" id="WP_103933614.1">
    <property type="nucleotide sequence ID" value="NZ_FNVA01000004.1"/>
</dbReference>
<dbReference type="OrthoDB" id="9813266at2"/>